<dbReference type="InterPro" id="IPR001546">
    <property type="entry name" value="GPCR_Pheromne_A_rcpt"/>
</dbReference>
<feature type="transmembrane region" description="Helical" evidence="10">
    <location>
        <begin position="110"/>
        <end position="130"/>
    </location>
</feature>
<dbReference type="EMBL" id="JBANRG010000111">
    <property type="protein sequence ID" value="KAK7435122.1"/>
    <property type="molecule type" value="Genomic_DNA"/>
</dbReference>
<evidence type="ECO:0000313" key="11">
    <source>
        <dbReference type="EMBL" id="KAK7435122.1"/>
    </source>
</evidence>
<keyword evidence="7 10" id="KW-0472">Membrane</keyword>
<dbReference type="CDD" id="cd14966">
    <property type="entry name" value="7tmD_STE3"/>
    <property type="match status" value="1"/>
</dbReference>
<feature type="transmembrane region" description="Helical" evidence="10">
    <location>
        <begin position="150"/>
        <end position="180"/>
    </location>
</feature>
<evidence type="ECO:0000256" key="5">
    <source>
        <dbReference type="ARBA" id="ARBA00022989"/>
    </source>
</evidence>
<feature type="transmembrane region" description="Helical" evidence="10">
    <location>
        <begin position="264"/>
        <end position="284"/>
    </location>
</feature>
<evidence type="ECO:0000256" key="6">
    <source>
        <dbReference type="ARBA" id="ARBA00023040"/>
    </source>
</evidence>
<reference evidence="11 12" key="1">
    <citation type="submission" date="2024-01" db="EMBL/GenBank/DDBJ databases">
        <title>A draft genome for the cacao thread blight pathogen Marasmiellus scandens.</title>
        <authorList>
            <person name="Baruah I.K."/>
            <person name="Leung J."/>
            <person name="Bukari Y."/>
            <person name="Amoako-Attah I."/>
            <person name="Meinhardt L.W."/>
            <person name="Bailey B.A."/>
            <person name="Cohen S.P."/>
        </authorList>
    </citation>
    <scope>NUCLEOTIDE SEQUENCE [LARGE SCALE GENOMIC DNA]</scope>
    <source>
        <strain evidence="11 12">GH-19</strain>
    </source>
</reference>
<comment type="subcellular location">
    <subcellularLocation>
        <location evidence="1">Membrane</location>
        <topology evidence="1">Multi-pass membrane protein</topology>
    </subcellularLocation>
</comment>
<dbReference type="PANTHER" id="PTHR28097:SF1">
    <property type="entry name" value="PHEROMONE A FACTOR RECEPTOR"/>
    <property type="match status" value="1"/>
</dbReference>
<keyword evidence="8 11" id="KW-0675">Receptor</keyword>
<evidence type="ECO:0000256" key="7">
    <source>
        <dbReference type="ARBA" id="ARBA00023136"/>
    </source>
</evidence>
<evidence type="ECO:0000256" key="10">
    <source>
        <dbReference type="SAM" id="Phobius"/>
    </source>
</evidence>
<feature type="transmembrane region" description="Helical" evidence="10">
    <location>
        <begin position="31"/>
        <end position="51"/>
    </location>
</feature>
<sequence>MHPEFAPVAFIAAASLGLAVPWHWRARNVATLSIIAWLFVCNVIYGVDALIWSDNLRIVVPVWCDITTKLIIGSNIALPASCLCLCIHLERVASTRAAQTIAEDRKRRRNFELLMCFGLPLLYMGIHFIVQGHRFDIIQEYGCRPTTYYSLPAIFLIFVPPLVLAAACLVFAGLALRHFVIRRMTFAAHLARNSALTMSRYIRLIAMAVTEMFWVIAVTSYTLWFNTIAVPIRPWTNWNDVHSDWTRIDLYQTLFTPSIVLTSFYVLWWLVPASTFIFVGFFAFGSEAIDGYKKCFSWIRRRVFRYRSDEEKATIKIKPGVLPLYLSSGKDIKVSTPPTQSTMETPTTASFALSSPPPTYLNDNYSPLHEYDMLSDTSTAVFSHAKSVNDAPPSPSSISSTHTVYPRFELSSIVAPSVLSRQVEPPSPAPSRS</sequence>
<keyword evidence="3" id="KW-0589">Pheromone response</keyword>
<dbReference type="PANTHER" id="PTHR28097">
    <property type="entry name" value="PHEROMONE A FACTOR RECEPTOR"/>
    <property type="match status" value="1"/>
</dbReference>
<evidence type="ECO:0000256" key="9">
    <source>
        <dbReference type="ARBA" id="ARBA00023224"/>
    </source>
</evidence>
<gene>
    <name evidence="11" type="primary">BBR1</name>
    <name evidence="11" type="ORF">VKT23_019815</name>
</gene>
<evidence type="ECO:0000256" key="3">
    <source>
        <dbReference type="ARBA" id="ARBA00022507"/>
    </source>
</evidence>
<accession>A0ABR1IP84</accession>
<keyword evidence="12" id="KW-1185">Reference proteome</keyword>
<protein>
    <submittedName>
        <fullName evidence="11">Pheromone B beta 1 receptor</fullName>
    </submittedName>
</protein>
<dbReference type="PRINTS" id="PR00899">
    <property type="entry name" value="GPCRSTE3"/>
</dbReference>
<evidence type="ECO:0000256" key="8">
    <source>
        <dbReference type="ARBA" id="ARBA00023170"/>
    </source>
</evidence>
<dbReference type="Proteomes" id="UP001498398">
    <property type="component" value="Unassembled WGS sequence"/>
</dbReference>
<keyword evidence="4 10" id="KW-0812">Transmembrane</keyword>
<evidence type="ECO:0000313" key="12">
    <source>
        <dbReference type="Proteomes" id="UP001498398"/>
    </source>
</evidence>
<evidence type="ECO:0000256" key="4">
    <source>
        <dbReference type="ARBA" id="ARBA00022692"/>
    </source>
</evidence>
<dbReference type="Pfam" id="PF02076">
    <property type="entry name" value="STE3"/>
    <property type="match status" value="1"/>
</dbReference>
<proteinExistence type="inferred from homology"/>
<comment type="similarity">
    <text evidence="2">Belongs to the G-protein coupled receptor 4 family.</text>
</comment>
<feature type="transmembrane region" description="Helical" evidence="10">
    <location>
        <begin position="201"/>
        <end position="224"/>
    </location>
</feature>
<comment type="caution">
    <text evidence="11">The sequence shown here is derived from an EMBL/GenBank/DDBJ whole genome shotgun (WGS) entry which is preliminary data.</text>
</comment>
<evidence type="ECO:0000256" key="2">
    <source>
        <dbReference type="ARBA" id="ARBA00011085"/>
    </source>
</evidence>
<keyword evidence="6" id="KW-0297">G-protein coupled receptor</keyword>
<organism evidence="11 12">
    <name type="scientific">Marasmiellus scandens</name>
    <dbReference type="NCBI Taxonomy" id="2682957"/>
    <lineage>
        <taxon>Eukaryota</taxon>
        <taxon>Fungi</taxon>
        <taxon>Dikarya</taxon>
        <taxon>Basidiomycota</taxon>
        <taxon>Agaricomycotina</taxon>
        <taxon>Agaricomycetes</taxon>
        <taxon>Agaricomycetidae</taxon>
        <taxon>Agaricales</taxon>
        <taxon>Marasmiineae</taxon>
        <taxon>Omphalotaceae</taxon>
        <taxon>Marasmiellus</taxon>
    </lineage>
</organism>
<evidence type="ECO:0000256" key="1">
    <source>
        <dbReference type="ARBA" id="ARBA00004141"/>
    </source>
</evidence>
<feature type="transmembrane region" description="Helical" evidence="10">
    <location>
        <begin position="71"/>
        <end position="89"/>
    </location>
</feature>
<dbReference type="InterPro" id="IPR001499">
    <property type="entry name" value="GPCR_STE3"/>
</dbReference>
<name>A0ABR1IP84_9AGAR</name>
<keyword evidence="9" id="KW-0807">Transducer</keyword>
<keyword evidence="5 10" id="KW-1133">Transmembrane helix</keyword>
<dbReference type="PRINTS" id="PR00900">
    <property type="entry name" value="PHEROMONEAR"/>
</dbReference>
<feature type="transmembrane region" description="Helical" evidence="10">
    <location>
        <begin position="6"/>
        <end position="24"/>
    </location>
</feature>